<feature type="compositionally biased region" description="Low complexity" evidence="3">
    <location>
        <begin position="251"/>
        <end position="271"/>
    </location>
</feature>
<dbReference type="AlphaFoldDB" id="A0A9Q0GPL9"/>
<proteinExistence type="predicted"/>
<reference evidence="5" key="1">
    <citation type="journal article" date="2023" name="Plant J.">
        <title>The genome of the king protea, Protea cynaroides.</title>
        <authorList>
            <person name="Chang J."/>
            <person name="Duong T.A."/>
            <person name="Schoeman C."/>
            <person name="Ma X."/>
            <person name="Roodt D."/>
            <person name="Barker N."/>
            <person name="Li Z."/>
            <person name="Van de Peer Y."/>
            <person name="Mizrachi E."/>
        </authorList>
    </citation>
    <scope>NUCLEOTIDE SEQUENCE</scope>
    <source>
        <tissue evidence="5">Young leaves</tissue>
    </source>
</reference>
<name>A0A9Q0GPL9_9MAGN</name>
<evidence type="ECO:0000256" key="3">
    <source>
        <dbReference type="SAM" id="MobiDB-lite"/>
    </source>
</evidence>
<dbReference type="CDD" id="cd12384">
    <property type="entry name" value="RRM_RBM24_RBM38_like"/>
    <property type="match status" value="1"/>
</dbReference>
<accession>A0A9Q0GPL9</accession>
<organism evidence="5 6">
    <name type="scientific">Protea cynaroides</name>
    <dbReference type="NCBI Taxonomy" id="273540"/>
    <lineage>
        <taxon>Eukaryota</taxon>
        <taxon>Viridiplantae</taxon>
        <taxon>Streptophyta</taxon>
        <taxon>Embryophyta</taxon>
        <taxon>Tracheophyta</taxon>
        <taxon>Spermatophyta</taxon>
        <taxon>Magnoliopsida</taxon>
        <taxon>Proteales</taxon>
        <taxon>Proteaceae</taxon>
        <taxon>Protea</taxon>
    </lineage>
</organism>
<dbReference type="SUPFAM" id="SSF54928">
    <property type="entry name" value="RNA-binding domain, RBD"/>
    <property type="match status" value="1"/>
</dbReference>
<evidence type="ECO:0000313" key="5">
    <source>
        <dbReference type="EMBL" id="KAJ4951255.1"/>
    </source>
</evidence>
<gene>
    <name evidence="5" type="ORF">NE237_028087</name>
</gene>
<dbReference type="InterPro" id="IPR012677">
    <property type="entry name" value="Nucleotide-bd_a/b_plait_sf"/>
</dbReference>
<dbReference type="OrthoDB" id="439808at2759"/>
<evidence type="ECO:0000256" key="1">
    <source>
        <dbReference type="ARBA" id="ARBA00022884"/>
    </source>
</evidence>
<feature type="domain" description="RRM" evidence="4">
    <location>
        <begin position="16"/>
        <end position="93"/>
    </location>
</feature>
<keyword evidence="1 2" id="KW-0694">RNA-binding</keyword>
<dbReference type="SMART" id="SM00360">
    <property type="entry name" value="RRM"/>
    <property type="match status" value="1"/>
</dbReference>
<dbReference type="EMBL" id="JAMYWD010000012">
    <property type="protein sequence ID" value="KAJ4951255.1"/>
    <property type="molecule type" value="Genomic_DNA"/>
</dbReference>
<dbReference type="Proteomes" id="UP001141806">
    <property type="component" value="Unassembled WGS sequence"/>
</dbReference>
<protein>
    <recommendedName>
        <fullName evidence="4">RRM domain-containing protein</fullName>
    </recommendedName>
</protein>
<dbReference type="PROSITE" id="PS50102">
    <property type="entry name" value="RRM"/>
    <property type="match status" value="1"/>
</dbReference>
<dbReference type="GO" id="GO:0003723">
    <property type="term" value="F:RNA binding"/>
    <property type="evidence" value="ECO:0007669"/>
    <property type="project" value="UniProtKB-UniRule"/>
</dbReference>
<feature type="compositionally biased region" description="Acidic residues" evidence="3">
    <location>
        <begin position="285"/>
        <end position="294"/>
    </location>
</feature>
<sequence length="294" mass="31716">MAYQQYRSPFGDTTHTKVFVGGLAWETQSEEMQKYFHQFGEILEAVVIIDKNTGRSKGYGFVTFRDPESARRACMDPNPMIDGRRANCNIASYGRPRTSPPRGRSQGGSSYHGVVQMGATSYNRVAGPLLSPPPPPLPPPPPQVVYPSYGYTTYTPDYGYTQTMYSPHLQAQYYHQMYGTSTSNTGMTGMVGSSYYYGFALPATAAATPRLTLSAPQPQSIVGPSYFPLSITTTTSTHGQGSFTSFPPPASSTSGPSLPSSTNSQTSQEQSLAITGTRVGAVSSEVEEAREEGS</sequence>
<evidence type="ECO:0000259" key="4">
    <source>
        <dbReference type="PROSITE" id="PS50102"/>
    </source>
</evidence>
<evidence type="ECO:0000313" key="6">
    <source>
        <dbReference type="Proteomes" id="UP001141806"/>
    </source>
</evidence>
<dbReference type="PANTHER" id="PTHR11176">
    <property type="entry name" value="BOULE-RELATED"/>
    <property type="match status" value="1"/>
</dbReference>
<dbReference type="Gene3D" id="3.30.70.330">
    <property type="match status" value="1"/>
</dbReference>
<evidence type="ECO:0000256" key="2">
    <source>
        <dbReference type="PROSITE-ProRule" id="PRU00176"/>
    </source>
</evidence>
<dbReference type="Pfam" id="PF00076">
    <property type="entry name" value="RRM_1"/>
    <property type="match status" value="1"/>
</dbReference>
<keyword evidence="6" id="KW-1185">Reference proteome</keyword>
<dbReference type="FunFam" id="3.30.70.330:FF:000388">
    <property type="entry name" value="RNA-binding protein 24-B isoform X1"/>
    <property type="match status" value="1"/>
</dbReference>
<comment type="caution">
    <text evidence="5">The sequence shown here is derived from an EMBL/GenBank/DDBJ whole genome shotgun (WGS) entry which is preliminary data.</text>
</comment>
<dbReference type="PANTHER" id="PTHR11176:SF23">
    <property type="entry name" value="RNA-BINDING (RRM_RBD_RNP MOTIFS) FAMILY PROTEIN"/>
    <property type="match status" value="1"/>
</dbReference>
<feature type="region of interest" description="Disordered" evidence="3">
    <location>
        <begin position="233"/>
        <end position="294"/>
    </location>
</feature>
<dbReference type="InterPro" id="IPR000504">
    <property type="entry name" value="RRM_dom"/>
</dbReference>
<dbReference type="InterPro" id="IPR035979">
    <property type="entry name" value="RBD_domain_sf"/>
</dbReference>